<dbReference type="Proteomes" id="UP000049855">
    <property type="component" value="Unassembled WGS sequence"/>
</dbReference>
<proteinExistence type="predicted"/>
<evidence type="ECO:0000259" key="6">
    <source>
        <dbReference type="PROSITE" id="PS50043"/>
    </source>
</evidence>
<dbReference type="SUPFAM" id="SSF52172">
    <property type="entry name" value="CheY-like"/>
    <property type="match status" value="1"/>
</dbReference>
<dbReference type="Pfam" id="PF00196">
    <property type="entry name" value="GerE"/>
    <property type="match status" value="1"/>
</dbReference>
<dbReference type="CDD" id="cd06170">
    <property type="entry name" value="LuxR_C_like"/>
    <property type="match status" value="1"/>
</dbReference>
<dbReference type="PROSITE" id="PS50043">
    <property type="entry name" value="HTH_LUXR_2"/>
    <property type="match status" value="1"/>
</dbReference>
<sequence length="219" mass="24774">MGKPRILLVDDHALFLEGLRSFFMCNGISVIGTARSGPEALLKYEMLRPDIVLMDIQMLQSNGIEATQAMKKEYPEAVIIMLTSDEAEESIFEALQAGASGYLTKTMEPEELLEQLARSAEGEMPMAPGLAGRMLNLFSYRQSQEGEEFLQALTKRQVDILTMLTLGYKYKEIASKMEIKEGTVKYHIREIMDKLHVCSRAQIIDYVSKQSQLHRNCNK</sequence>
<dbReference type="InterPro" id="IPR058245">
    <property type="entry name" value="NreC/VraR/RcsB-like_REC"/>
</dbReference>
<reference evidence="9" key="1">
    <citation type="submission" date="2015-03" db="EMBL/GenBank/DDBJ databases">
        <authorList>
            <person name="Nijsse Bart"/>
        </authorList>
    </citation>
    <scope>NUCLEOTIDE SEQUENCE [LARGE SCALE GENOMIC DNA]</scope>
</reference>
<feature type="domain" description="Response regulatory" evidence="7">
    <location>
        <begin position="5"/>
        <end position="120"/>
    </location>
</feature>
<dbReference type="RefSeq" id="WP_021167336.1">
    <property type="nucleotide sequence ID" value="NZ_CTRP01000010.1"/>
</dbReference>
<evidence type="ECO:0000313" key="9">
    <source>
        <dbReference type="Proteomes" id="UP000049855"/>
    </source>
</evidence>
<dbReference type="SUPFAM" id="SSF46894">
    <property type="entry name" value="C-terminal effector domain of the bipartite response regulators"/>
    <property type="match status" value="1"/>
</dbReference>
<accession>A0A0U1KYY7</accession>
<keyword evidence="9" id="KW-1185">Reference proteome</keyword>
<dbReference type="SMART" id="SM00421">
    <property type="entry name" value="HTH_LUXR"/>
    <property type="match status" value="1"/>
</dbReference>
<dbReference type="GO" id="GO:0003677">
    <property type="term" value="F:DNA binding"/>
    <property type="evidence" value="ECO:0007669"/>
    <property type="project" value="UniProtKB-KW"/>
</dbReference>
<evidence type="ECO:0000313" key="8">
    <source>
        <dbReference type="EMBL" id="CQR72627.1"/>
    </source>
</evidence>
<organism evidence="8 9">
    <name type="scientific">Sporomusa ovata</name>
    <dbReference type="NCBI Taxonomy" id="2378"/>
    <lineage>
        <taxon>Bacteria</taxon>
        <taxon>Bacillati</taxon>
        <taxon>Bacillota</taxon>
        <taxon>Negativicutes</taxon>
        <taxon>Selenomonadales</taxon>
        <taxon>Sporomusaceae</taxon>
        <taxon>Sporomusa</taxon>
    </lineage>
</organism>
<dbReference type="PRINTS" id="PR00038">
    <property type="entry name" value="HTHLUXR"/>
</dbReference>
<keyword evidence="3" id="KW-0238">DNA-binding</keyword>
<dbReference type="EMBL" id="CTRP01000010">
    <property type="protein sequence ID" value="CQR72627.1"/>
    <property type="molecule type" value="Genomic_DNA"/>
</dbReference>
<name>A0A0U1KYY7_9FIRM</name>
<protein>
    <submittedName>
        <fullName evidence="8">Two-component response regulator</fullName>
    </submittedName>
</protein>
<dbReference type="InterPro" id="IPR039420">
    <property type="entry name" value="WalR-like"/>
</dbReference>
<evidence type="ECO:0000259" key="7">
    <source>
        <dbReference type="PROSITE" id="PS50110"/>
    </source>
</evidence>
<evidence type="ECO:0000256" key="5">
    <source>
        <dbReference type="PROSITE-ProRule" id="PRU00169"/>
    </source>
</evidence>
<keyword evidence="2" id="KW-0805">Transcription regulation</keyword>
<dbReference type="GO" id="GO:0006355">
    <property type="term" value="P:regulation of DNA-templated transcription"/>
    <property type="evidence" value="ECO:0007669"/>
    <property type="project" value="InterPro"/>
</dbReference>
<dbReference type="InterPro" id="IPR011006">
    <property type="entry name" value="CheY-like_superfamily"/>
</dbReference>
<evidence type="ECO:0000256" key="2">
    <source>
        <dbReference type="ARBA" id="ARBA00023015"/>
    </source>
</evidence>
<dbReference type="CDD" id="cd17535">
    <property type="entry name" value="REC_NarL-like"/>
    <property type="match status" value="1"/>
</dbReference>
<dbReference type="SMART" id="SM00448">
    <property type="entry name" value="REC"/>
    <property type="match status" value="1"/>
</dbReference>
<gene>
    <name evidence="8" type="ORF">SpAn4DRAFT_3087</name>
</gene>
<dbReference type="InterPro" id="IPR016032">
    <property type="entry name" value="Sig_transdc_resp-reg_C-effctor"/>
</dbReference>
<dbReference type="AlphaFoldDB" id="A0A0U1KYY7"/>
<dbReference type="Gene3D" id="3.40.50.2300">
    <property type="match status" value="1"/>
</dbReference>
<dbReference type="InterPro" id="IPR001789">
    <property type="entry name" value="Sig_transdc_resp-reg_receiver"/>
</dbReference>
<dbReference type="GO" id="GO:0000160">
    <property type="term" value="P:phosphorelay signal transduction system"/>
    <property type="evidence" value="ECO:0007669"/>
    <property type="project" value="InterPro"/>
</dbReference>
<evidence type="ECO:0000256" key="3">
    <source>
        <dbReference type="ARBA" id="ARBA00023125"/>
    </source>
</evidence>
<dbReference type="PANTHER" id="PTHR43214">
    <property type="entry name" value="TWO-COMPONENT RESPONSE REGULATOR"/>
    <property type="match status" value="1"/>
</dbReference>
<evidence type="ECO:0000256" key="4">
    <source>
        <dbReference type="ARBA" id="ARBA00023163"/>
    </source>
</evidence>
<dbReference type="InterPro" id="IPR000792">
    <property type="entry name" value="Tscrpt_reg_LuxR_C"/>
</dbReference>
<feature type="modified residue" description="4-aspartylphosphate" evidence="5">
    <location>
        <position position="55"/>
    </location>
</feature>
<evidence type="ECO:0000256" key="1">
    <source>
        <dbReference type="ARBA" id="ARBA00022553"/>
    </source>
</evidence>
<dbReference type="PROSITE" id="PS50110">
    <property type="entry name" value="RESPONSE_REGULATORY"/>
    <property type="match status" value="1"/>
</dbReference>
<keyword evidence="1 5" id="KW-0597">Phosphoprotein</keyword>
<dbReference type="Pfam" id="PF00072">
    <property type="entry name" value="Response_reg"/>
    <property type="match status" value="1"/>
</dbReference>
<feature type="domain" description="HTH luxR-type" evidence="6">
    <location>
        <begin position="146"/>
        <end position="211"/>
    </location>
</feature>
<keyword evidence="4" id="KW-0804">Transcription</keyword>